<keyword evidence="5 6" id="KW-0472">Membrane</keyword>
<organism evidence="7 8">
    <name type="scientific">Agreia bicolorata</name>
    <dbReference type="NCBI Taxonomy" id="110935"/>
    <lineage>
        <taxon>Bacteria</taxon>
        <taxon>Bacillati</taxon>
        <taxon>Actinomycetota</taxon>
        <taxon>Actinomycetes</taxon>
        <taxon>Micrococcales</taxon>
        <taxon>Microbacteriaceae</taxon>
        <taxon>Agreia</taxon>
    </lineage>
</organism>
<accession>A0A1T4YKR0</accession>
<dbReference type="EMBL" id="FUYG01000011">
    <property type="protein sequence ID" value="SKB02138.1"/>
    <property type="molecule type" value="Genomic_DNA"/>
</dbReference>
<proteinExistence type="predicted"/>
<evidence type="ECO:0000256" key="6">
    <source>
        <dbReference type="SAM" id="Phobius"/>
    </source>
</evidence>
<gene>
    <name evidence="7" type="ORF">SAMN06295879_3451</name>
</gene>
<feature type="transmembrane region" description="Helical" evidence="6">
    <location>
        <begin position="6"/>
        <end position="30"/>
    </location>
</feature>
<protein>
    <submittedName>
        <fullName evidence="7">Nucleoside ABC transporter membrane protein</fullName>
    </submittedName>
</protein>
<evidence type="ECO:0000256" key="2">
    <source>
        <dbReference type="ARBA" id="ARBA00022475"/>
    </source>
</evidence>
<sequence length="306" mass="31559">MSIFEWSFVAAVLTSATPILFAALAGALCAQAGVFNIALEGQMLWGAFAAVAGSYYTGNAWAGVLVAVLSTAIYSVILAVGAARWKADPIIIAIGTNLLSLGLTGFLLRVLFDTSGSFAPQGLNGIGTMPFLKGIPVIGDVFAGQSVLVPLAFVLIVAAGLWLRLTPGGLRLRGVGEHPDAAATLGIGVARYQTWVTILGGGLCGLAGAQLSLGNVTLFTENMTAGRGWIAVAAVILVANKAFWLPVACLGFGAAEALGFRLQGIGAPQQLTDAAPYAITLVVLVIMRVVVTRRRTHALTPKETLV</sequence>
<dbReference type="PANTHER" id="PTHR43370">
    <property type="entry name" value="SUGAR ABC TRANSPORTER INTEGRAL MEMBRANE PROTEIN-RELATED"/>
    <property type="match status" value="1"/>
</dbReference>
<evidence type="ECO:0000313" key="8">
    <source>
        <dbReference type="Proteomes" id="UP000189735"/>
    </source>
</evidence>
<comment type="subcellular location">
    <subcellularLocation>
        <location evidence="1">Cell membrane</location>
        <topology evidence="1">Multi-pass membrane protein</topology>
    </subcellularLocation>
</comment>
<evidence type="ECO:0000256" key="4">
    <source>
        <dbReference type="ARBA" id="ARBA00022989"/>
    </source>
</evidence>
<feature type="transmembrane region" description="Helical" evidence="6">
    <location>
        <begin position="37"/>
        <end position="56"/>
    </location>
</feature>
<dbReference type="GO" id="GO:0022857">
    <property type="term" value="F:transmembrane transporter activity"/>
    <property type="evidence" value="ECO:0007669"/>
    <property type="project" value="InterPro"/>
</dbReference>
<dbReference type="InterPro" id="IPR001851">
    <property type="entry name" value="ABC_transp_permease"/>
</dbReference>
<dbReference type="PANTHER" id="PTHR43370:SF1">
    <property type="entry name" value="GUANOSINE ABC TRANSPORTER PERMEASE PROTEIN NUPQ"/>
    <property type="match status" value="1"/>
</dbReference>
<dbReference type="CDD" id="cd06580">
    <property type="entry name" value="TM_PBP1_transp_TpRbsC_like"/>
    <property type="match status" value="1"/>
</dbReference>
<keyword evidence="2" id="KW-1003">Cell membrane</keyword>
<dbReference type="GO" id="GO:0005886">
    <property type="term" value="C:plasma membrane"/>
    <property type="evidence" value="ECO:0007669"/>
    <property type="project" value="UniProtKB-SubCell"/>
</dbReference>
<evidence type="ECO:0000256" key="1">
    <source>
        <dbReference type="ARBA" id="ARBA00004651"/>
    </source>
</evidence>
<keyword evidence="4 6" id="KW-1133">Transmembrane helix</keyword>
<feature type="transmembrane region" description="Helical" evidence="6">
    <location>
        <begin position="229"/>
        <end position="254"/>
    </location>
</feature>
<feature type="transmembrane region" description="Helical" evidence="6">
    <location>
        <begin position="90"/>
        <end position="112"/>
    </location>
</feature>
<dbReference type="AlphaFoldDB" id="A0A1T4YKR0"/>
<evidence type="ECO:0000256" key="3">
    <source>
        <dbReference type="ARBA" id="ARBA00022692"/>
    </source>
</evidence>
<keyword evidence="3 6" id="KW-0812">Transmembrane</keyword>
<evidence type="ECO:0000313" key="7">
    <source>
        <dbReference type="EMBL" id="SKB02138.1"/>
    </source>
</evidence>
<evidence type="ECO:0000256" key="5">
    <source>
        <dbReference type="ARBA" id="ARBA00023136"/>
    </source>
</evidence>
<dbReference type="Pfam" id="PF02653">
    <property type="entry name" value="BPD_transp_2"/>
    <property type="match status" value="1"/>
</dbReference>
<dbReference type="Proteomes" id="UP000189735">
    <property type="component" value="Unassembled WGS sequence"/>
</dbReference>
<name>A0A1T4YKR0_9MICO</name>
<feature type="transmembrane region" description="Helical" evidence="6">
    <location>
        <begin position="274"/>
        <end position="291"/>
    </location>
</feature>
<reference evidence="8" key="1">
    <citation type="submission" date="2017-02" db="EMBL/GenBank/DDBJ databases">
        <authorList>
            <person name="Varghese N."/>
            <person name="Submissions S."/>
        </authorList>
    </citation>
    <scope>NUCLEOTIDE SEQUENCE [LARGE SCALE GENOMIC DNA]</scope>
    <source>
        <strain evidence="8">VKM Ac-2052</strain>
    </source>
</reference>
<feature type="transmembrane region" description="Helical" evidence="6">
    <location>
        <begin position="142"/>
        <end position="163"/>
    </location>
</feature>
<dbReference type="RefSeq" id="WP_055930419.1">
    <property type="nucleotide sequence ID" value="NZ_FUYG01000011.1"/>
</dbReference>
<feature type="transmembrane region" description="Helical" evidence="6">
    <location>
        <begin position="62"/>
        <end position="83"/>
    </location>
</feature>